<organism evidence="2 3">
    <name type="scientific">Desulfobacter postgatei 2ac9</name>
    <dbReference type="NCBI Taxonomy" id="879212"/>
    <lineage>
        <taxon>Bacteria</taxon>
        <taxon>Pseudomonadati</taxon>
        <taxon>Thermodesulfobacteriota</taxon>
        <taxon>Desulfobacteria</taxon>
        <taxon>Desulfobacterales</taxon>
        <taxon>Desulfobacteraceae</taxon>
        <taxon>Desulfobacter</taxon>
    </lineage>
</organism>
<name>I5B2Z7_9BACT</name>
<dbReference type="SUPFAM" id="SSF52091">
    <property type="entry name" value="SpoIIaa-like"/>
    <property type="match status" value="1"/>
</dbReference>
<reference evidence="2 3" key="2">
    <citation type="submission" date="2012-02" db="EMBL/GenBank/DDBJ databases">
        <title>Improved High-Quality Draft sequence of Desulfobacter postgatei 2ac9.</title>
        <authorList>
            <consortium name="US DOE Joint Genome Institute"/>
            <person name="Lucas S."/>
            <person name="Han J."/>
            <person name="Lapidus A."/>
            <person name="Cheng J.-F."/>
            <person name="Goodwin L."/>
            <person name="Pitluck S."/>
            <person name="Peters L."/>
            <person name="Ovchinnikova G."/>
            <person name="Held B."/>
            <person name="Detter J.C."/>
            <person name="Han C."/>
            <person name="Tapia R."/>
            <person name="Land M."/>
            <person name="Hauser L."/>
            <person name="Kyrpides N."/>
            <person name="Ivanova N."/>
            <person name="Pagani I."/>
            <person name="Orellana R."/>
            <person name="Lovley D."/>
            <person name="Woyke T."/>
        </authorList>
    </citation>
    <scope>NUCLEOTIDE SEQUENCE [LARGE SCALE GENOMIC DNA]</scope>
    <source>
        <strain evidence="2 3">2ac9</strain>
    </source>
</reference>
<dbReference type="Proteomes" id="UP000005778">
    <property type="component" value="Chromosome"/>
</dbReference>
<dbReference type="InterPro" id="IPR052746">
    <property type="entry name" value="MlaB_ABC_Transporter"/>
</dbReference>
<dbReference type="CDD" id="cd07043">
    <property type="entry name" value="STAS_anti-anti-sigma_factors"/>
    <property type="match status" value="1"/>
</dbReference>
<dbReference type="PANTHER" id="PTHR35849">
    <property type="entry name" value="BLR2341 PROTEIN"/>
    <property type="match status" value="1"/>
</dbReference>
<dbReference type="EMBL" id="CM001488">
    <property type="protein sequence ID" value="EIM63860.1"/>
    <property type="molecule type" value="Genomic_DNA"/>
</dbReference>
<dbReference type="eggNOG" id="ENOG5033IKR">
    <property type="taxonomic scope" value="Bacteria"/>
</dbReference>
<feature type="domain" description="STAS" evidence="1">
    <location>
        <begin position="1"/>
        <end position="104"/>
    </location>
</feature>
<dbReference type="InterPro" id="IPR036513">
    <property type="entry name" value="STAS_dom_sf"/>
</dbReference>
<reference evidence="2 3" key="1">
    <citation type="submission" date="2011-09" db="EMBL/GenBank/DDBJ databases">
        <authorList>
            <consortium name="US DOE Joint Genome Institute (JGI-PGF)"/>
            <person name="Lucas S."/>
            <person name="Han J."/>
            <person name="Lapidus A."/>
            <person name="Cheng J.-F."/>
            <person name="Goodwin L."/>
            <person name="Pitluck S."/>
            <person name="Peters L."/>
            <person name="Land M.L."/>
            <person name="Hauser L."/>
            <person name="Orellana R."/>
            <person name="Lovley D."/>
            <person name="Woyke T.J."/>
        </authorList>
    </citation>
    <scope>NUCLEOTIDE SEQUENCE [LARGE SCALE GENOMIC DNA]</scope>
    <source>
        <strain evidence="2 3">2ac9</strain>
    </source>
</reference>
<dbReference type="OrthoDB" id="8527158at2"/>
<accession>I5B2Z7</accession>
<dbReference type="HOGENOM" id="CLU_115403_14_3_7"/>
<dbReference type="AlphaFoldDB" id="I5B2Z7"/>
<evidence type="ECO:0000259" key="1">
    <source>
        <dbReference type="PROSITE" id="PS50801"/>
    </source>
</evidence>
<evidence type="ECO:0000313" key="2">
    <source>
        <dbReference type="EMBL" id="EIM63860.1"/>
    </source>
</evidence>
<dbReference type="PROSITE" id="PS50801">
    <property type="entry name" value="STAS"/>
    <property type="match status" value="1"/>
</dbReference>
<dbReference type="Gene3D" id="3.30.750.24">
    <property type="entry name" value="STAS domain"/>
    <property type="match status" value="1"/>
</dbReference>
<dbReference type="InterPro" id="IPR058548">
    <property type="entry name" value="MlaB-like_STAS"/>
</dbReference>
<gene>
    <name evidence="2" type="ORF">DespoDRAFT_01955</name>
</gene>
<evidence type="ECO:0000313" key="3">
    <source>
        <dbReference type="Proteomes" id="UP000005778"/>
    </source>
</evidence>
<dbReference type="RefSeq" id="WP_004073225.1">
    <property type="nucleotide sequence ID" value="NZ_CM001488.1"/>
</dbReference>
<sequence>MVSKNQDKDGNLVMKIEGSLSAYDVGELKNRLLTGLTNYQGIVFDINGVTDCDTLGVQLLLSAKKTADKLNKTFHITGYSQSIQDAVTGVGLKAEDFLCFSKEA</sequence>
<dbReference type="PANTHER" id="PTHR35849:SF2">
    <property type="entry name" value="BLR2341 PROTEIN"/>
    <property type="match status" value="1"/>
</dbReference>
<keyword evidence="3" id="KW-1185">Reference proteome</keyword>
<dbReference type="InterPro" id="IPR002645">
    <property type="entry name" value="STAS_dom"/>
</dbReference>
<proteinExistence type="predicted"/>
<dbReference type="STRING" id="879212.DespoDRAFT_01955"/>
<protein>
    <submittedName>
        <fullName evidence="2">Anti-anti-sigma regulatory factor (Antagonist of anti-sigma factor)</fullName>
    </submittedName>
</protein>
<dbReference type="Pfam" id="PF13466">
    <property type="entry name" value="STAS_2"/>
    <property type="match status" value="1"/>
</dbReference>